<dbReference type="EMBL" id="VSSQ01125531">
    <property type="protein sequence ID" value="MPN55851.1"/>
    <property type="molecule type" value="Genomic_DNA"/>
</dbReference>
<organism evidence="1">
    <name type="scientific">bioreactor metagenome</name>
    <dbReference type="NCBI Taxonomy" id="1076179"/>
    <lineage>
        <taxon>unclassified sequences</taxon>
        <taxon>metagenomes</taxon>
        <taxon>ecological metagenomes</taxon>
    </lineage>
</organism>
<dbReference type="AlphaFoldDB" id="A0A645IWY5"/>
<reference evidence="1" key="1">
    <citation type="submission" date="2019-08" db="EMBL/GenBank/DDBJ databases">
        <authorList>
            <person name="Kucharzyk K."/>
            <person name="Murdoch R.W."/>
            <person name="Higgins S."/>
            <person name="Loffler F."/>
        </authorList>
    </citation>
    <scope>NUCLEOTIDE SEQUENCE</scope>
</reference>
<sequence>MMEGVELRLGRIMGNAETLDIDIAQSQHLAHLENVLLLGLDVADDVVHRFPGRFVGIKIHVVLARQDAQAVHVIAVFMRDEDRIHIRKVPANFFHQTSYLLAAQPAVDQYFPFRRLDVGAVAGTAARQITDMHAFFFYCLNHT</sequence>
<proteinExistence type="predicted"/>
<accession>A0A645IWY5</accession>
<name>A0A645IWY5_9ZZZZ</name>
<comment type="caution">
    <text evidence="1">The sequence shown here is derived from an EMBL/GenBank/DDBJ whole genome shotgun (WGS) entry which is preliminary data.</text>
</comment>
<gene>
    <name evidence="1" type="ORF">SDC9_203535</name>
</gene>
<protein>
    <submittedName>
        <fullName evidence="1">Uncharacterized protein</fullName>
    </submittedName>
</protein>
<evidence type="ECO:0000313" key="1">
    <source>
        <dbReference type="EMBL" id="MPN55851.1"/>
    </source>
</evidence>